<evidence type="ECO:0000256" key="3">
    <source>
        <dbReference type="SAM" id="Phobius"/>
    </source>
</evidence>
<dbReference type="InterPro" id="IPR011009">
    <property type="entry name" value="Kinase-like_dom_sf"/>
</dbReference>
<dbReference type="FunCoup" id="A0A0C2T6T7">
    <property type="interactions" value="30"/>
</dbReference>
<evidence type="ECO:0000313" key="6">
    <source>
        <dbReference type="Proteomes" id="UP000054549"/>
    </source>
</evidence>
<comment type="similarity">
    <text evidence="1">Belongs to the protein kinase superfamily. ADCK protein kinase family.</text>
</comment>
<keyword evidence="3" id="KW-0812">Transmembrane</keyword>
<proteinExistence type="inferred from homology"/>
<keyword evidence="3" id="KW-1133">Transmembrane helix</keyword>
<dbReference type="InterPro" id="IPR044095">
    <property type="entry name" value="ADCK2_dom"/>
</dbReference>
<feature type="domain" description="ABC1 atypical kinase-like" evidence="4">
    <location>
        <begin position="274"/>
        <end position="424"/>
    </location>
</feature>
<reference evidence="5 6" key="1">
    <citation type="submission" date="2014-04" db="EMBL/GenBank/DDBJ databases">
        <title>Evolutionary Origins and Diversification of the Mycorrhizal Mutualists.</title>
        <authorList>
            <consortium name="DOE Joint Genome Institute"/>
            <consortium name="Mycorrhizal Genomics Consortium"/>
            <person name="Kohler A."/>
            <person name="Kuo A."/>
            <person name="Nagy L.G."/>
            <person name="Floudas D."/>
            <person name="Copeland A."/>
            <person name="Barry K.W."/>
            <person name="Cichocki N."/>
            <person name="Veneault-Fourrey C."/>
            <person name="LaButti K."/>
            <person name="Lindquist E.A."/>
            <person name="Lipzen A."/>
            <person name="Lundell T."/>
            <person name="Morin E."/>
            <person name="Murat C."/>
            <person name="Riley R."/>
            <person name="Ohm R."/>
            <person name="Sun H."/>
            <person name="Tunlid A."/>
            <person name="Henrissat B."/>
            <person name="Grigoriev I.V."/>
            <person name="Hibbett D.S."/>
            <person name="Martin F."/>
        </authorList>
    </citation>
    <scope>NUCLEOTIDE SEQUENCE [LARGE SCALE GENOMIC DNA]</scope>
    <source>
        <strain evidence="5 6">Koide BX008</strain>
    </source>
</reference>
<dbReference type="EMBL" id="KN818222">
    <property type="protein sequence ID" value="KIL71690.1"/>
    <property type="molecule type" value="Genomic_DNA"/>
</dbReference>
<sequence length="681" mass="77448">MFSCRLVQRGLHRAAFHSFARPTPRRLARSSLWLIPVTGGLYLYLKPSNEIHVPAILSDPSIIPCPSPQIVITPTIFSPSEFDRSILRRLVVFFRNRIWEPILTAKRFVHLLILFMPVIISSPMLLVGKPEMRLKGDRWGAVWWYGLLVKQMAAAGPTFIKLAQWAASRVDIFPPLMCEKLGTLHSRGRQHRLRHTKRVIEHIFQRPFDEVFEEFSEKPIGTGAIAQVYRAILKKDLIPPAYLGPRRKGKHSTPTGGLGPVILQHPPPSVPTAAVAIKILHPQVDKMISRDLSIMHFFACCISFLPGMQWISLPQEVEVFGTLMSRQLDLRNEADNLETFEHNFAQRRVPVTFPRPLKTWSTRDLLIEEYMNALSLEYFLANGAGPFHEQLATIGLDAFLHMLLIDNFIHSDLHPGNIMVKFSKPLSTKVYLQSLYRRLFRKNNQDDDHSLVVSADYSDSDWIVNKLRELKHSPEEWQAELDSLHQAGYMPELVFIDAGLVTSLDAKNRRNFIDLFRAVAEFDGYRVGQLMVERSRNPELAIDPETFALKMQHLVLTIKRKTFSLGQIKLSDLLTGVLKAVRKHHVKMEGDFINTVIAILLLEGIGRQLDPDLDLFASSLPILRQLGGTMATRENINKNLPSSELGALLKVWMWVEARSLISAAIINADDLVKYDLLCTSI</sequence>
<organism evidence="5 6">
    <name type="scientific">Amanita muscaria (strain Koide BX008)</name>
    <dbReference type="NCBI Taxonomy" id="946122"/>
    <lineage>
        <taxon>Eukaryota</taxon>
        <taxon>Fungi</taxon>
        <taxon>Dikarya</taxon>
        <taxon>Basidiomycota</taxon>
        <taxon>Agaricomycotina</taxon>
        <taxon>Agaricomycetes</taxon>
        <taxon>Agaricomycetidae</taxon>
        <taxon>Agaricales</taxon>
        <taxon>Pluteineae</taxon>
        <taxon>Amanitaceae</taxon>
        <taxon>Amanita</taxon>
    </lineage>
</organism>
<feature type="domain" description="ABC1 atypical kinase-like" evidence="4">
    <location>
        <begin position="185"/>
        <end position="235"/>
    </location>
</feature>
<dbReference type="PANTHER" id="PTHR45890:SF1">
    <property type="entry name" value="AARF DOMAIN CONTAINING KINASE 2"/>
    <property type="match status" value="1"/>
</dbReference>
<protein>
    <recommendedName>
        <fullName evidence="4">ABC1 atypical kinase-like domain-containing protein</fullName>
    </recommendedName>
</protein>
<dbReference type="OrthoDB" id="1290869at2759"/>
<dbReference type="Proteomes" id="UP000054549">
    <property type="component" value="Unassembled WGS sequence"/>
</dbReference>
<keyword evidence="6" id="KW-1185">Reference proteome</keyword>
<accession>A0A0C2T6T7</accession>
<dbReference type="InterPro" id="IPR004147">
    <property type="entry name" value="ABC1_dom"/>
</dbReference>
<evidence type="ECO:0000259" key="4">
    <source>
        <dbReference type="Pfam" id="PF03109"/>
    </source>
</evidence>
<dbReference type="PANTHER" id="PTHR45890">
    <property type="entry name" value="AARF DOMAIN CONTAINING KINASE 2 (PREDICTED)"/>
    <property type="match status" value="1"/>
</dbReference>
<dbReference type="HOGENOM" id="CLU_006533_6_0_1"/>
<dbReference type="InterPro" id="IPR052402">
    <property type="entry name" value="ADCK_kinase"/>
</dbReference>
<keyword evidence="3" id="KW-0472">Membrane</keyword>
<dbReference type="STRING" id="946122.A0A0C2T6T7"/>
<gene>
    <name evidence="5" type="ORF">M378DRAFT_19978</name>
</gene>
<dbReference type="CDD" id="cd13971">
    <property type="entry name" value="ADCK2-like"/>
    <property type="match status" value="1"/>
</dbReference>
<dbReference type="InParanoid" id="A0A0C2T6T7"/>
<dbReference type="GO" id="GO:0005739">
    <property type="term" value="C:mitochondrion"/>
    <property type="evidence" value="ECO:0007669"/>
    <property type="project" value="TreeGrafter"/>
</dbReference>
<feature type="transmembrane region" description="Helical" evidence="3">
    <location>
        <begin position="108"/>
        <end position="128"/>
    </location>
</feature>
<dbReference type="SUPFAM" id="SSF56112">
    <property type="entry name" value="Protein kinase-like (PK-like)"/>
    <property type="match status" value="1"/>
</dbReference>
<feature type="region of interest" description="Disordered" evidence="2">
    <location>
        <begin position="244"/>
        <end position="263"/>
    </location>
</feature>
<evidence type="ECO:0000256" key="2">
    <source>
        <dbReference type="SAM" id="MobiDB-lite"/>
    </source>
</evidence>
<evidence type="ECO:0000313" key="5">
    <source>
        <dbReference type="EMBL" id="KIL71690.1"/>
    </source>
</evidence>
<dbReference type="AlphaFoldDB" id="A0A0C2T6T7"/>
<evidence type="ECO:0000256" key="1">
    <source>
        <dbReference type="ARBA" id="ARBA00009670"/>
    </source>
</evidence>
<dbReference type="Pfam" id="PF03109">
    <property type="entry name" value="ABC1"/>
    <property type="match status" value="2"/>
</dbReference>
<name>A0A0C2T6T7_AMAMK</name>